<dbReference type="InterPro" id="IPR020846">
    <property type="entry name" value="MFS_dom"/>
</dbReference>
<feature type="transmembrane region" description="Helical" evidence="9">
    <location>
        <begin position="101"/>
        <end position="120"/>
    </location>
</feature>
<dbReference type="GO" id="GO:0005886">
    <property type="term" value="C:plasma membrane"/>
    <property type="evidence" value="ECO:0007669"/>
    <property type="project" value="UniProtKB-SubCell"/>
</dbReference>
<dbReference type="OrthoDB" id="63984at2"/>
<dbReference type="Proteomes" id="UP000320888">
    <property type="component" value="Unassembled WGS sequence"/>
</dbReference>
<feature type="transmembrane region" description="Helical" evidence="9">
    <location>
        <begin position="305"/>
        <end position="322"/>
    </location>
</feature>
<dbReference type="Pfam" id="PF07690">
    <property type="entry name" value="MFS_1"/>
    <property type="match status" value="1"/>
</dbReference>
<dbReference type="Gene3D" id="1.20.1250.20">
    <property type="entry name" value="MFS general substrate transporter like domains"/>
    <property type="match status" value="1"/>
</dbReference>
<keyword evidence="3" id="KW-0813">Transport</keyword>
<accession>A0A553YC41</accession>
<feature type="transmembrane region" description="Helical" evidence="9">
    <location>
        <begin position="392"/>
        <end position="410"/>
    </location>
</feature>
<dbReference type="SUPFAM" id="SSF103473">
    <property type="entry name" value="MFS general substrate transporter"/>
    <property type="match status" value="1"/>
</dbReference>
<keyword evidence="7 9" id="KW-0472">Membrane</keyword>
<feature type="transmembrane region" description="Helical" evidence="9">
    <location>
        <begin position="69"/>
        <end position="89"/>
    </location>
</feature>
<keyword evidence="4" id="KW-1003">Cell membrane</keyword>
<evidence type="ECO:0000256" key="7">
    <source>
        <dbReference type="ARBA" id="ARBA00023136"/>
    </source>
</evidence>
<evidence type="ECO:0000256" key="6">
    <source>
        <dbReference type="ARBA" id="ARBA00022989"/>
    </source>
</evidence>
<evidence type="ECO:0000256" key="3">
    <source>
        <dbReference type="ARBA" id="ARBA00022448"/>
    </source>
</evidence>
<reference evidence="11 12" key="1">
    <citation type="submission" date="2019-07" db="EMBL/GenBank/DDBJ databases">
        <title>Draft genome for Streptomyces benahoarensis MZ03-48.</title>
        <authorList>
            <person name="Gonzalez-Pimentel J.L."/>
        </authorList>
    </citation>
    <scope>NUCLEOTIDE SEQUENCE [LARGE SCALE GENOMIC DNA]</scope>
    <source>
        <strain evidence="11 12">MZ03-48</strain>
    </source>
</reference>
<dbReference type="CDD" id="cd17324">
    <property type="entry name" value="MFS_NepI_like"/>
    <property type="match status" value="1"/>
</dbReference>
<dbReference type="InterPro" id="IPR036259">
    <property type="entry name" value="MFS_trans_sf"/>
</dbReference>
<feature type="region of interest" description="Disordered" evidence="8">
    <location>
        <begin position="418"/>
        <end position="442"/>
    </location>
</feature>
<name>A0A553YC41_9ACTN</name>
<evidence type="ECO:0000256" key="8">
    <source>
        <dbReference type="SAM" id="MobiDB-lite"/>
    </source>
</evidence>
<protein>
    <submittedName>
        <fullName evidence="11">MFS transporter</fullName>
    </submittedName>
</protein>
<dbReference type="EMBL" id="VKLS01000546">
    <property type="protein sequence ID" value="TSB26740.1"/>
    <property type="molecule type" value="Genomic_DNA"/>
</dbReference>
<organism evidence="11 12">
    <name type="scientific">Streptomyces benahoarensis</name>
    <dbReference type="NCBI Taxonomy" id="2595054"/>
    <lineage>
        <taxon>Bacteria</taxon>
        <taxon>Bacillati</taxon>
        <taxon>Actinomycetota</taxon>
        <taxon>Actinomycetes</taxon>
        <taxon>Kitasatosporales</taxon>
        <taxon>Streptomycetaceae</taxon>
        <taxon>Streptomyces</taxon>
    </lineage>
</organism>
<dbReference type="PANTHER" id="PTHR43271">
    <property type="entry name" value="BLL2771 PROTEIN"/>
    <property type="match status" value="1"/>
</dbReference>
<feature type="compositionally biased region" description="Low complexity" evidence="8">
    <location>
        <begin position="418"/>
        <end position="436"/>
    </location>
</feature>
<feature type="transmembrane region" description="Helical" evidence="9">
    <location>
        <begin position="242"/>
        <end position="262"/>
    </location>
</feature>
<evidence type="ECO:0000256" key="5">
    <source>
        <dbReference type="ARBA" id="ARBA00022692"/>
    </source>
</evidence>
<comment type="subcellular location">
    <subcellularLocation>
        <location evidence="1">Cell membrane</location>
        <topology evidence="1">Multi-pass membrane protein</topology>
    </subcellularLocation>
</comment>
<evidence type="ECO:0000256" key="4">
    <source>
        <dbReference type="ARBA" id="ARBA00022475"/>
    </source>
</evidence>
<dbReference type="PANTHER" id="PTHR43271:SF1">
    <property type="entry name" value="INNER MEMBRANE TRANSPORT PROTEIN YNFM"/>
    <property type="match status" value="1"/>
</dbReference>
<keyword evidence="6 9" id="KW-1133">Transmembrane helix</keyword>
<evidence type="ECO:0000259" key="10">
    <source>
        <dbReference type="PROSITE" id="PS50850"/>
    </source>
</evidence>
<feature type="domain" description="Major facilitator superfamily (MFS) profile" evidence="10">
    <location>
        <begin position="35"/>
        <end position="415"/>
    </location>
</feature>
<feature type="transmembrane region" description="Helical" evidence="9">
    <location>
        <begin position="328"/>
        <end position="350"/>
    </location>
</feature>
<gene>
    <name evidence="11" type="ORF">FNZ23_26665</name>
</gene>
<evidence type="ECO:0000313" key="11">
    <source>
        <dbReference type="EMBL" id="TSB26740.1"/>
    </source>
</evidence>
<evidence type="ECO:0000256" key="9">
    <source>
        <dbReference type="SAM" id="Phobius"/>
    </source>
</evidence>
<dbReference type="InterPro" id="IPR011701">
    <property type="entry name" value="MFS"/>
</dbReference>
<feature type="transmembrane region" description="Helical" evidence="9">
    <location>
        <begin position="190"/>
        <end position="210"/>
    </location>
</feature>
<comment type="caution">
    <text evidence="11">The sequence shown here is derived from an EMBL/GenBank/DDBJ whole genome shotgun (WGS) entry which is preliminary data.</text>
</comment>
<keyword evidence="5 9" id="KW-0812">Transmembrane</keyword>
<sequence length="442" mass="45294">MHWTHHLPRAYRRRVTDAAPIPAAHTRGTPGFRRATGALFAAGLTTFMTLYCVQALLPALSFDLHLSPAASSLTVSVSTASMALAVVPLTAVSDAWSRTGMMTLALSCAALLGIAAAFAPTFPALLVIRVLQGLSLAGLQATAMSYLAEEVHRASLGQAMGLYVAGNGIGGMAGRLLADGVLEVTGSWRWAIGAVGVAAAVCAVVFRLTIPASVRFVRREPRPRALAAGIGRALPDSGLLRLYLIGFVAMAAFVTVYNYLGFRLIAAPFHLSQTAAGLLFVAYAAGSFSSAAAGRLVDRFGRPRVLIPALLTTVAGLVVMLVPQLGAVVPGLVVFTVGFFAAHAVASGWVGGRATALGAQGAAVYLFFYYIGSAVGGTVGGVAYSAAAWPGVTLYCLALIALALISAVTLRHLRPAAGPEPAGERAAPGTAATTEPEAGRGA</sequence>
<dbReference type="AlphaFoldDB" id="A0A553YC41"/>
<feature type="transmembrane region" description="Helical" evidence="9">
    <location>
        <begin position="362"/>
        <end position="386"/>
    </location>
</feature>
<feature type="transmembrane region" description="Helical" evidence="9">
    <location>
        <begin position="274"/>
        <end position="293"/>
    </location>
</feature>
<feature type="transmembrane region" description="Helical" evidence="9">
    <location>
        <begin position="37"/>
        <end position="57"/>
    </location>
</feature>
<proteinExistence type="inferred from homology"/>
<dbReference type="GO" id="GO:0022857">
    <property type="term" value="F:transmembrane transporter activity"/>
    <property type="evidence" value="ECO:0007669"/>
    <property type="project" value="InterPro"/>
</dbReference>
<dbReference type="PROSITE" id="PS50850">
    <property type="entry name" value="MFS"/>
    <property type="match status" value="1"/>
</dbReference>
<comment type="similarity">
    <text evidence="2">Belongs to the major facilitator superfamily.</text>
</comment>
<evidence type="ECO:0000313" key="12">
    <source>
        <dbReference type="Proteomes" id="UP000320888"/>
    </source>
</evidence>
<evidence type="ECO:0000256" key="1">
    <source>
        <dbReference type="ARBA" id="ARBA00004651"/>
    </source>
</evidence>
<keyword evidence="12" id="KW-1185">Reference proteome</keyword>
<evidence type="ECO:0000256" key="2">
    <source>
        <dbReference type="ARBA" id="ARBA00008335"/>
    </source>
</evidence>